<protein>
    <submittedName>
        <fullName evidence="1">Uncharacterized protein</fullName>
    </submittedName>
</protein>
<reference evidence="1 2" key="1">
    <citation type="submission" date="2019-02" db="EMBL/GenBank/DDBJ databases">
        <title>Genome sequencing of the rare red list fungi Antrodiella citrinella (Flaviporus citrinellus).</title>
        <authorList>
            <person name="Buettner E."/>
            <person name="Kellner H."/>
        </authorList>
    </citation>
    <scope>NUCLEOTIDE SEQUENCE [LARGE SCALE GENOMIC DNA]</scope>
    <source>
        <strain evidence="1 2">DSM 108506</strain>
    </source>
</reference>
<sequence length="455" mass="50673">MLHSPAASNASLHGAGFWGRFKSTPKSKDVELQKQQQQAALAVPRLLTLAFDEMETVRKLPSSYAELENLVREWLRPPPDAVFGLRVPKEYVSIATARLVNGDYIYLTADETYQIAILGAQGLRVEIVGDAPPPPDDEPPPPPPPPVLEMPATFNLELVPGQQVALDTIISSDELDMARMEDGTTVDGMFWGKLDIVHQGDTHKMEFSGTRIVNSEEVPSDLLVDSRLISKLALVSAKPIVAKCHLNIYSPLQQYCDLVLSLSPYWTLGLAYPQPEQIQPNKVKYYLRVHPGGAIEHFESATHATSLYYEAIPDPGLLDPQEFITPRNGFAMSFRDFVTHLGHVLDQLGMTLFARTNFINNNLSAFAQHKNIAYRLMSPSKIAAAIDISVTVENCVFTRLFLMFRGVSNDEMQSFSDAGEKEANAMNWRENISWSELSKDKGQFRVLETSILELA</sequence>
<evidence type="ECO:0000313" key="2">
    <source>
        <dbReference type="Proteomes" id="UP000308730"/>
    </source>
</evidence>
<keyword evidence="2" id="KW-1185">Reference proteome</keyword>
<organism evidence="1 2">
    <name type="scientific">Antrodiella citrinella</name>
    <dbReference type="NCBI Taxonomy" id="2447956"/>
    <lineage>
        <taxon>Eukaryota</taxon>
        <taxon>Fungi</taxon>
        <taxon>Dikarya</taxon>
        <taxon>Basidiomycota</taxon>
        <taxon>Agaricomycotina</taxon>
        <taxon>Agaricomycetes</taxon>
        <taxon>Polyporales</taxon>
        <taxon>Steccherinaceae</taxon>
        <taxon>Antrodiella</taxon>
    </lineage>
</organism>
<dbReference type="EMBL" id="SGPM01000002">
    <property type="protein sequence ID" value="THH33964.1"/>
    <property type="molecule type" value="Genomic_DNA"/>
</dbReference>
<accession>A0A4S4N4K7</accession>
<dbReference type="OrthoDB" id="3335814at2759"/>
<proteinExistence type="predicted"/>
<dbReference type="Proteomes" id="UP000308730">
    <property type="component" value="Unassembled WGS sequence"/>
</dbReference>
<name>A0A4S4N4K7_9APHY</name>
<gene>
    <name evidence="1" type="ORF">EUX98_g280</name>
</gene>
<evidence type="ECO:0000313" key="1">
    <source>
        <dbReference type="EMBL" id="THH33964.1"/>
    </source>
</evidence>
<comment type="caution">
    <text evidence="1">The sequence shown here is derived from an EMBL/GenBank/DDBJ whole genome shotgun (WGS) entry which is preliminary data.</text>
</comment>
<dbReference type="AlphaFoldDB" id="A0A4S4N4K7"/>